<dbReference type="PROSITE" id="PS51733">
    <property type="entry name" value="BPL_LPL_CATALYTIC"/>
    <property type="match status" value="1"/>
</dbReference>
<dbReference type="GO" id="GO:0005737">
    <property type="term" value="C:cytoplasm"/>
    <property type="evidence" value="ECO:0007669"/>
    <property type="project" value="TreeGrafter"/>
</dbReference>
<evidence type="ECO:0000256" key="2">
    <source>
        <dbReference type="ARBA" id="ARBA00022598"/>
    </source>
</evidence>
<organism evidence="4 5">
    <name type="scientific">Wickerhamomyces pijperi</name>
    <name type="common">Yeast</name>
    <name type="synonym">Pichia pijperi</name>
    <dbReference type="NCBI Taxonomy" id="599730"/>
    <lineage>
        <taxon>Eukaryota</taxon>
        <taxon>Fungi</taxon>
        <taxon>Dikarya</taxon>
        <taxon>Ascomycota</taxon>
        <taxon>Saccharomycotina</taxon>
        <taxon>Saccharomycetes</taxon>
        <taxon>Phaffomycetales</taxon>
        <taxon>Wickerhamomycetaceae</taxon>
        <taxon>Wickerhamomyces</taxon>
    </lineage>
</organism>
<dbReference type="InterPro" id="IPR004143">
    <property type="entry name" value="BPL_LPL_catalytic"/>
</dbReference>
<dbReference type="NCBIfam" id="TIGR00121">
    <property type="entry name" value="birA_ligase"/>
    <property type="match status" value="1"/>
</dbReference>
<dbReference type="InterPro" id="IPR029062">
    <property type="entry name" value="Class_I_gatase-like"/>
</dbReference>
<keyword evidence="2" id="KW-0436">Ligase</keyword>
<sequence length="743" mass="81938">MYKINSIFQTYLRSLKVSRINIETPLRIIQGFTDLTRANFTRSIKTVSTLPSSTYTRKIMNILVYTGEGTTPHSVKQTLESLRRHLSPTYVVIPVSLQLLSSEPWESKTSMVVIPGGADSSIVRDFRSQGVDKKIKEWVRRSGGKYLGLCSGGYYGSNRCEFEVGNLQMEVSGPRELGFFPGIARGSALKGFKYGSEDGARAVPLRVNPELEGYDESEAVNYYNGGAVFVDAEKFPGKVEVLAEYGIPIDVDFGSVTPAAIVYCKVGEGCAILTGTHPEFVPELLQSDPSHDSKFNLEVVDVLKKYEIKREKLMKALLMKLGLKVNEISIAQPHLTPLLLTSPIPNVVSSIVNDIVKDIGINEQDGLIHGAKDQFNLKIGSSSELNYLDTNQQQNQGFEDPATVVKQLYAFTDDSDKLIPERKLTPYFDIQAYFRVLKDLHGALAPGSDSLIPGSALLYAEVITSTSMILNENLNLLRQVPSGTLVTASVQVSGRGRGGNVWVNPHGVLASSLVLDLPFNLKHAPVVFVQYLAALAVVEAVKGAGEGYSELPIGIKWPNDVYCVKPENFGKERDIQDSDSTHVKICGILVNTNVIDGKYKLIIGTGINLDNEAPTTSINSTIKLMNIQRHTQGLQPLALLSPEELLARYVHSFSKLYTTFVQRGFGPLLHTYYTHWFHSGQVVRLQDHGNTRARIVGITDDWGLLDAVEVDMQNKTVLGGKRFFLQPDGNSFDMFKGLISKKV</sequence>
<dbReference type="InterPro" id="IPR004408">
    <property type="entry name" value="Biotin_CoA_COase_ligase"/>
</dbReference>
<dbReference type="Proteomes" id="UP000774326">
    <property type="component" value="Unassembled WGS sequence"/>
</dbReference>
<dbReference type="CDD" id="cd03144">
    <property type="entry name" value="GATase1_ScBLP_like"/>
    <property type="match status" value="1"/>
</dbReference>
<dbReference type="OrthoDB" id="10250105at2759"/>
<evidence type="ECO:0000256" key="1">
    <source>
        <dbReference type="ARBA" id="ARBA00009934"/>
    </source>
</evidence>
<feature type="domain" description="BPL/LPL catalytic" evidence="3">
    <location>
        <begin position="442"/>
        <end position="661"/>
    </location>
</feature>
<dbReference type="Gene3D" id="3.30.930.10">
    <property type="entry name" value="Bira Bifunctional Protein, Domain 2"/>
    <property type="match status" value="1"/>
</dbReference>
<reference evidence="4" key="2">
    <citation type="submission" date="2021-01" db="EMBL/GenBank/DDBJ databases">
        <authorList>
            <person name="Schikora-Tamarit M.A."/>
        </authorList>
    </citation>
    <scope>NUCLEOTIDE SEQUENCE</scope>
    <source>
        <strain evidence="4">CBS2887</strain>
    </source>
</reference>
<dbReference type="SUPFAM" id="SSF52317">
    <property type="entry name" value="Class I glutamine amidotransferase-like"/>
    <property type="match status" value="2"/>
</dbReference>
<dbReference type="InterPro" id="IPR019197">
    <property type="entry name" value="Biotin-prot_ligase_N"/>
</dbReference>
<comment type="caution">
    <text evidence="4">The sequence shown here is derived from an EMBL/GenBank/DDBJ whole genome shotgun (WGS) entry which is preliminary data.</text>
</comment>
<dbReference type="EMBL" id="JAEUBG010003009">
    <property type="protein sequence ID" value="KAH3683663.1"/>
    <property type="molecule type" value="Genomic_DNA"/>
</dbReference>
<proteinExistence type="inferred from homology"/>
<dbReference type="Gene3D" id="3.40.50.880">
    <property type="match status" value="1"/>
</dbReference>
<dbReference type="AlphaFoldDB" id="A0A9P8Q429"/>
<dbReference type="PANTHER" id="PTHR12835:SF5">
    <property type="entry name" value="BIOTIN--PROTEIN LIGASE"/>
    <property type="match status" value="1"/>
</dbReference>
<dbReference type="Pfam" id="PF09825">
    <property type="entry name" value="BPL_N"/>
    <property type="match status" value="1"/>
</dbReference>
<name>A0A9P8Q429_WICPI</name>
<evidence type="ECO:0000313" key="4">
    <source>
        <dbReference type="EMBL" id="KAH3683663.1"/>
    </source>
</evidence>
<dbReference type="GO" id="GO:0004077">
    <property type="term" value="F:biotin--[biotin carboxyl-carrier protein] ligase activity"/>
    <property type="evidence" value="ECO:0007669"/>
    <property type="project" value="InterPro"/>
</dbReference>
<protein>
    <recommendedName>
        <fullName evidence="3">BPL/LPL catalytic domain-containing protein</fullName>
    </recommendedName>
</protein>
<accession>A0A9P8Q429</accession>
<comment type="similarity">
    <text evidence="1">Belongs to the biotin--protein ligase family.</text>
</comment>
<dbReference type="Pfam" id="PF03099">
    <property type="entry name" value="BPL_LplA_LipB"/>
    <property type="match status" value="1"/>
</dbReference>
<reference evidence="4" key="1">
    <citation type="journal article" date="2021" name="Open Biol.">
        <title>Shared evolutionary footprints suggest mitochondrial oxidative damage underlies multiple complex I losses in fungi.</title>
        <authorList>
            <person name="Schikora-Tamarit M.A."/>
            <person name="Marcet-Houben M."/>
            <person name="Nosek J."/>
            <person name="Gabaldon T."/>
        </authorList>
    </citation>
    <scope>NUCLEOTIDE SEQUENCE</scope>
    <source>
        <strain evidence="4">CBS2887</strain>
    </source>
</reference>
<keyword evidence="5" id="KW-1185">Reference proteome</keyword>
<evidence type="ECO:0000313" key="5">
    <source>
        <dbReference type="Proteomes" id="UP000774326"/>
    </source>
</evidence>
<dbReference type="InterPro" id="IPR045864">
    <property type="entry name" value="aa-tRNA-synth_II/BPL/LPL"/>
</dbReference>
<dbReference type="SUPFAM" id="SSF55681">
    <property type="entry name" value="Class II aaRS and biotin synthetases"/>
    <property type="match status" value="1"/>
</dbReference>
<gene>
    <name evidence="4" type="ORF">WICPIJ_005347</name>
</gene>
<dbReference type="PANTHER" id="PTHR12835">
    <property type="entry name" value="BIOTIN PROTEIN LIGASE"/>
    <property type="match status" value="1"/>
</dbReference>
<evidence type="ECO:0000259" key="3">
    <source>
        <dbReference type="PROSITE" id="PS51733"/>
    </source>
</evidence>
<dbReference type="CDD" id="cd16442">
    <property type="entry name" value="BPL"/>
    <property type="match status" value="1"/>
</dbReference>